<keyword evidence="1" id="KW-0812">Transmembrane</keyword>
<protein>
    <submittedName>
        <fullName evidence="2">Uncharacterized protein</fullName>
    </submittedName>
</protein>
<evidence type="ECO:0000256" key="1">
    <source>
        <dbReference type="SAM" id="Phobius"/>
    </source>
</evidence>
<sequence>MTSPELQRRHPSRISIPSLSSTAVIHPILLVLGKLLPSKARLRLRRYSRELSAQYKNLASTAFRTFGNFPGEENPEIQDDHQSSDAALLSIGLLLSGTSAPAPREPDKLLAKNNYFPLILSFIPVLPFHHFLLLFFTFLCSSFFFFILSFLFRFLLPFPFFFLFLPLSDFSFLSFHIFLPHFLLLFLHFCLTFSSFFISFTFVFLLPFFYFPFSFLFPFSSQIPSSFLFIFFFLHLFFFSYFHSFFSFSFHFSLFPTSVLFLLFSFFPFTLF</sequence>
<feature type="transmembrane region" description="Helical" evidence="1">
    <location>
        <begin position="14"/>
        <end position="36"/>
    </location>
</feature>
<feature type="transmembrane region" description="Helical" evidence="1">
    <location>
        <begin position="115"/>
        <end position="136"/>
    </location>
</feature>
<keyword evidence="1" id="KW-1133">Transmembrane helix</keyword>
<feature type="transmembrane region" description="Helical" evidence="1">
    <location>
        <begin position="223"/>
        <end position="242"/>
    </location>
</feature>
<dbReference type="AlphaFoldDB" id="A0A812DWW9"/>
<reference evidence="2" key="1">
    <citation type="submission" date="2021-01" db="EMBL/GenBank/DDBJ databases">
        <authorList>
            <person name="Li R."/>
            <person name="Bekaert M."/>
        </authorList>
    </citation>
    <scope>NUCLEOTIDE SEQUENCE</scope>
    <source>
        <strain evidence="2">Farmed</strain>
    </source>
</reference>
<proteinExistence type="predicted"/>
<dbReference type="EMBL" id="CAHIKZ030004573">
    <property type="protein sequence ID" value="CAE1312462.1"/>
    <property type="molecule type" value="Genomic_DNA"/>
</dbReference>
<feature type="transmembrane region" description="Helical" evidence="1">
    <location>
        <begin position="185"/>
        <end position="211"/>
    </location>
</feature>
<keyword evidence="1" id="KW-0472">Membrane</keyword>
<dbReference type="Proteomes" id="UP000597762">
    <property type="component" value="Unassembled WGS sequence"/>
</dbReference>
<evidence type="ECO:0000313" key="3">
    <source>
        <dbReference type="Proteomes" id="UP000597762"/>
    </source>
</evidence>
<organism evidence="2 3">
    <name type="scientific">Acanthosepion pharaonis</name>
    <name type="common">Pharaoh cuttlefish</name>
    <name type="synonym">Sepia pharaonis</name>
    <dbReference type="NCBI Taxonomy" id="158019"/>
    <lineage>
        <taxon>Eukaryota</taxon>
        <taxon>Metazoa</taxon>
        <taxon>Spiralia</taxon>
        <taxon>Lophotrochozoa</taxon>
        <taxon>Mollusca</taxon>
        <taxon>Cephalopoda</taxon>
        <taxon>Coleoidea</taxon>
        <taxon>Decapodiformes</taxon>
        <taxon>Sepiida</taxon>
        <taxon>Sepiina</taxon>
        <taxon>Sepiidae</taxon>
        <taxon>Acanthosepion</taxon>
    </lineage>
</organism>
<keyword evidence="3" id="KW-1185">Reference proteome</keyword>
<gene>
    <name evidence="2" type="ORF">SPHA_63712</name>
</gene>
<comment type="caution">
    <text evidence="2">The sequence shown here is derived from an EMBL/GenBank/DDBJ whole genome shotgun (WGS) entry which is preliminary data.</text>
</comment>
<evidence type="ECO:0000313" key="2">
    <source>
        <dbReference type="EMBL" id="CAE1312462.1"/>
    </source>
</evidence>
<name>A0A812DWW9_ACAPH</name>
<feature type="transmembrane region" description="Helical" evidence="1">
    <location>
        <begin position="143"/>
        <end position="165"/>
    </location>
</feature>
<accession>A0A812DWW9</accession>
<feature type="transmembrane region" description="Helical" evidence="1">
    <location>
        <begin position="248"/>
        <end position="271"/>
    </location>
</feature>